<dbReference type="InterPro" id="IPR007329">
    <property type="entry name" value="FMN-bd"/>
</dbReference>
<comment type="cofactor">
    <cofactor evidence="16 17">
        <name>FMN</name>
        <dbReference type="ChEBI" id="CHEBI:58210"/>
    </cofactor>
</comment>
<keyword evidence="13 16" id="KW-0830">Ubiquinone</keyword>
<evidence type="ECO:0000256" key="14">
    <source>
        <dbReference type="ARBA" id="ARBA00023136"/>
    </source>
</evidence>
<keyword evidence="15 16" id="KW-0739">Sodium transport</keyword>
<evidence type="ECO:0000256" key="17">
    <source>
        <dbReference type="PIRNR" id="PIRNR009437"/>
    </source>
</evidence>
<evidence type="ECO:0000256" key="13">
    <source>
        <dbReference type="ARBA" id="ARBA00023075"/>
    </source>
</evidence>
<dbReference type="EC" id="7.2.1.1" evidence="16 17"/>
<dbReference type="NCBIfam" id="NF003749">
    <property type="entry name" value="PRK05346.1-5"/>
    <property type="match status" value="1"/>
</dbReference>
<keyword evidence="2 16" id="KW-1003">Cell membrane</keyword>
<reference evidence="20" key="1">
    <citation type="journal article" date="2019" name="Int. J. Syst. Evol. Microbiol.">
        <title>The Global Catalogue of Microorganisms (GCM) 10K type strain sequencing project: providing services to taxonomists for standard genome sequencing and annotation.</title>
        <authorList>
            <consortium name="The Broad Institute Genomics Platform"/>
            <consortium name="The Broad Institute Genome Sequencing Center for Infectious Disease"/>
            <person name="Wu L."/>
            <person name="Ma J."/>
        </authorList>
    </citation>
    <scope>NUCLEOTIDE SEQUENCE [LARGE SCALE GENOMIC DNA]</scope>
    <source>
        <strain evidence="20">JCM 17551</strain>
    </source>
</reference>
<evidence type="ECO:0000256" key="10">
    <source>
        <dbReference type="ARBA" id="ARBA00023027"/>
    </source>
</evidence>
<feature type="transmembrane region" description="Helical" evidence="16">
    <location>
        <begin position="12"/>
        <end position="33"/>
    </location>
</feature>
<evidence type="ECO:0000313" key="20">
    <source>
        <dbReference type="Proteomes" id="UP001501565"/>
    </source>
</evidence>
<keyword evidence="1 16" id="KW-0813">Transport</keyword>
<keyword evidence="10 16" id="KW-0520">NAD</keyword>
<dbReference type="PIRSF" id="PIRSF009437">
    <property type="entry name" value="NQR-1_subunit_C"/>
    <property type="match status" value="1"/>
</dbReference>
<comment type="caution">
    <text evidence="16">Lacks conserved residue(s) required for the propagation of feature annotation.</text>
</comment>
<evidence type="ECO:0000256" key="7">
    <source>
        <dbReference type="ARBA" id="ARBA00022692"/>
    </source>
</evidence>
<sequence length="263" mass="27911">MASNNDTIGKTITVALLLCIVCSVIVSGAAIALKPAQIANKALDMQRNILSIGGLAEPGESLSKSRVEELFGQIEEKYVDLATGKFTDAPFPNYDQNKAAKDPKFSTKLDGAVDIASIKRKQNVATVYKVVGGENAGRLILPVNGYGLWSTLYGFVALESDLNTVAGLGFYAHAETPGLGGEVDNPRWKKMWVGKTIYDTDGSVVAKVKKGSVNPAIEAEKLHQVDGLSGATLTSNGVTNLIKFWLGGNGFAPFLKNYKAGEA</sequence>
<evidence type="ECO:0000256" key="12">
    <source>
        <dbReference type="ARBA" id="ARBA00023065"/>
    </source>
</evidence>
<dbReference type="InterPro" id="IPR010204">
    <property type="entry name" value="NqrC"/>
</dbReference>
<comment type="function">
    <text evidence="16">NQR complex catalyzes the reduction of ubiquinone-1 to ubiquinol by two successive reactions, coupled with the transport of Na(+) ions from the cytoplasm to the periplasm. NqrA to NqrE are probably involved in the second step, the conversion of ubisemiquinone to ubiquinol.</text>
</comment>
<name>A0ABP7MB87_9GAMM</name>
<keyword evidence="9 16" id="KW-1133">Transmembrane helix</keyword>
<dbReference type="RefSeq" id="WP_344796432.1">
    <property type="nucleotide sequence ID" value="NZ_BAABBN010000004.1"/>
</dbReference>
<keyword evidence="3" id="KW-0997">Cell inner membrane</keyword>
<evidence type="ECO:0000256" key="6">
    <source>
        <dbReference type="ARBA" id="ARBA00022643"/>
    </source>
</evidence>
<dbReference type="PANTHER" id="PTHR37838">
    <property type="entry name" value="NA(+)-TRANSLOCATING NADH-QUINONE REDUCTASE SUBUNIT C"/>
    <property type="match status" value="1"/>
</dbReference>
<keyword evidence="4 16" id="KW-0597">Phosphoprotein</keyword>
<comment type="catalytic activity">
    <reaction evidence="16 17">
        <text>a ubiquinone + n Na(+)(in) + NADH + H(+) = a ubiquinol + n Na(+)(out) + NAD(+)</text>
        <dbReference type="Rhea" id="RHEA:47748"/>
        <dbReference type="Rhea" id="RHEA-COMP:9565"/>
        <dbReference type="Rhea" id="RHEA-COMP:9566"/>
        <dbReference type="ChEBI" id="CHEBI:15378"/>
        <dbReference type="ChEBI" id="CHEBI:16389"/>
        <dbReference type="ChEBI" id="CHEBI:17976"/>
        <dbReference type="ChEBI" id="CHEBI:29101"/>
        <dbReference type="ChEBI" id="CHEBI:57540"/>
        <dbReference type="ChEBI" id="CHEBI:57945"/>
        <dbReference type="EC" id="7.2.1.1"/>
    </reaction>
</comment>
<evidence type="ECO:0000256" key="4">
    <source>
        <dbReference type="ARBA" id="ARBA00022553"/>
    </source>
</evidence>
<dbReference type="Proteomes" id="UP001501565">
    <property type="component" value="Unassembled WGS sequence"/>
</dbReference>
<keyword evidence="11 16" id="KW-0915">Sodium</keyword>
<evidence type="ECO:0000256" key="15">
    <source>
        <dbReference type="ARBA" id="ARBA00023201"/>
    </source>
</evidence>
<evidence type="ECO:0000256" key="8">
    <source>
        <dbReference type="ARBA" id="ARBA00022967"/>
    </source>
</evidence>
<evidence type="ECO:0000256" key="2">
    <source>
        <dbReference type="ARBA" id="ARBA00022475"/>
    </source>
</evidence>
<feature type="domain" description="FMN-binding" evidence="18">
    <location>
        <begin position="147"/>
        <end position="249"/>
    </location>
</feature>
<proteinExistence type="inferred from homology"/>
<evidence type="ECO:0000256" key="11">
    <source>
        <dbReference type="ARBA" id="ARBA00023053"/>
    </source>
</evidence>
<evidence type="ECO:0000256" key="3">
    <source>
        <dbReference type="ARBA" id="ARBA00022519"/>
    </source>
</evidence>
<dbReference type="HAMAP" id="MF_00427">
    <property type="entry name" value="NqrC"/>
    <property type="match status" value="1"/>
</dbReference>
<evidence type="ECO:0000259" key="18">
    <source>
        <dbReference type="SMART" id="SM00900"/>
    </source>
</evidence>
<keyword evidence="6 16" id="KW-0288">FMN</keyword>
<accession>A0ABP7MB87</accession>
<protein>
    <recommendedName>
        <fullName evidence="16 17">Na(+)-translocating NADH-quinone reductase subunit C</fullName>
        <shortName evidence="16 17">Na(+)-NQR subunit C</shortName>
        <shortName evidence="16 17">Na(+)-translocating NQR subunit C</shortName>
        <ecNumber evidence="16 17">7.2.1.1</ecNumber>
    </recommendedName>
    <alternativeName>
        <fullName evidence="16 17">NQR complex subunit C</fullName>
    </alternativeName>
    <alternativeName>
        <fullName evidence="16 17">NQR-1 subunit C</fullName>
    </alternativeName>
</protein>
<dbReference type="SMART" id="SM00900">
    <property type="entry name" value="FMN_bind"/>
    <property type="match status" value="1"/>
</dbReference>
<dbReference type="PANTHER" id="PTHR37838:SF1">
    <property type="entry name" value="NA(+)-TRANSLOCATING NADH-QUINONE REDUCTASE SUBUNIT C"/>
    <property type="match status" value="1"/>
</dbReference>
<evidence type="ECO:0000256" key="1">
    <source>
        <dbReference type="ARBA" id="ARBA00022448"/>
    </source>
</evidence>
<comment type="similarity">
    <text evidence="16 17">Belongs to the NqrC family.</text>
</comment>
<keyword evidence="7 16" id="KW-0812">Transmembrane</keyword>
<keyword evidence="14 16" id="KW-0472">Membrane</keyword>
<keyword evidence="5 16" id="KW-0285">Flavoprotein</keyword>
<evidence type="ECO:0000256" key="9">
    <source>
        <dbReference type="ARBA" id="ARBA00022989"/>
    </source>
</evidence>
<comment type="subcellular location">
    <subcellularLocation>
        <location evidence="16">Cell membrane</location>
        <topology evidence="16">Single-pass membrane protein</topology>
    </subcellularLocation>
</comment>
<dbReference type="Pfam" id="PF04205">
    <property type="entry name" value="FMN_bind"/>
    <property type="match status" value="1"/>
</dbReference>
<feature type="modified residue" description="FMN phosphoryl threonine" evidence="16">
    <location>
        <position position="232"/>
    </location>
</feature>
<evidence type="ECO:0000313" key="19">
    <source>
        <dbReference type="EMBL" id="GAA3918232.1"/>
    </source>
</evidence>
<evidence type="ECO:0000256" key="5">
    <source>
        <dbReference type="ARBA" id="ARBA00022630"/>
    </source>
</evidence>
<evidence type="ECO:0000256" key="16">
    <source>
        <dbReference type="HAMAP-Rule" id="MF_00427"/>
    </source>
</evidence>
<keyword evidence="12 16" id="KW-0406">Ion transport</keyword>
<dbReference type="NCBIfam" id="TIGR01938">
    <property type="entry name" value="nqrC"/>
    <property type="match status" value="1"/>
</dbReference>
<keyword evidence="8 16" id="KW-1278">Translocase</keyword>
<dbReference type="EMBL" id="BAABBN010000004">
    <property type="protein sequence ID" value="GAA3918232.1"/>
    <property type="molecule type" value="Genomic_DNA"/>
</dbReference>
<comment type="subunit">
    <text evidence="16 17">Composed of six subunits; NqrA, NqrB, NqrC, NqrD, NqrE and NqrF.</text>
</comment>
<comment type="caution">
    <text evidence="19">The sequence shown here is derived from an EMBL/GenBank/DDBJ whole genome shotgun (WGS) entry which is preliminary data.</text>
</comment>
<organism evidence="19 20">
    <name type="scientific">Litoribacillus peritrichatus</name>
    <dbReference type="NCBI Taxonomy" id="718191"/>
    <lineage>
        <taxon>Bacteria</taxon>
        <taxon>Pseudomonadati</taxon>
        <taxon>Pseudomonadota</taxon>
        <taxon>Gammaproteobacteria</taxon>
        <taxon>Oceanospirillales</taxon>
        <taxon>Oceanospirillaceae</taxon>
        <taxon>Litoribacillus</taxon>
    </lineage>
</organism>
<keyword evidence="20" id="KW-1185">Reference proteome</keyword>
<gene>
    <name evidence="16" type="primary">nqrC</name>
    <name evidence="19" type="ORF">GCM10022277_11750</name>
</gene>